<organism evidence="2 3">
    <name type="scientific">Microlunatus soli</name>
    <dbReference type="NCBI Taxonomy" id="630515"/>
    <lineage>
        <taxon>Bacteria</taxon>
        <taxon>Bacillati</taxon>
        <taxon>Actinomycetota</taxon>
        <taxon>Actinomycetes</taxon>
        <taxon>Propionibacteriales</taxon>
        <taxon>Propionibacteriaceae</taxon>
        <taxon>Microlunatus</taxon>
    </lineage>
</organism>
<dbReference type="Proteomes" id="UP000199103">
    <property type="component" value="Chromosome I"/>
</dbReference>
<dbReference type="InterPro" id="IPR011009">
    <property type="entry name" value="Kinase-like_dom_sf"/>
</dbReference>
<dbReference type="OrthoDB" id="2570531at2"/>
<accession>A0A1H1W121</accession>
<keyword evidence="3" id="KW-1185">Reference proteome</keyword>
<feature type="compositionally biased region" description="Polar residues" evidence="1">
    <location>
        <begin position="11"/>
        <end position="20"/>
    </location>
</feature>
<protein>
    <recommendedName>
        <fullName evidence="4">Phosphotransferase enzyme family protein</fullName>
    </recommendedName>
</protein>
<dbReference type="EMBL" id="LT629772">
    <property type="protein sequence ID" value="SDS90705.1"/>
    <property type="molecule type" value="Genomic_DNA"/>
</dbReference>
<name>A0A1H1W121_9ACTN</name>
<evidence type="ECO:0000256" key="1">
    <source>
        <dbReference type="SAM" id="MobiDB-lite"/>
    </source>
</evidence>
<feature type="region of interest" description="Disordered" evidence="1">
    <location>
        <begin position="1"/>
        <end position="22"/>
    </location>
</feature>
<dbReference type="AlphaFoldDB" id="A0A1H1W121"/>
<dbReference type="SUPFAM" id="SSF56112">
    <property type="entry name" value="Protein kinase-like (PK-like)"/>
    <property type="match status" value="1"/>
</dbReference>
<dbReference type="RefSeq" id="WP_157683528.1">
    <property type="nucleotide sequence ID" value="NZ_LT629772.1"/>
</dbReference>
<evidence type="ECO:0000313" key="3">
    <source>
        <dbReference type="Proteomes" id="UP000199103"/>
    </source>
</evidence>
<evidence type="ECO:0000313" key="2">
    <source>
        <dbReference type="EMBL" id="SDS90705.1"/>
    </source>
</evidence>
<proteinExistence type="predicted"/>
<reference evidence="2 3" key="1">
    <citation type="submission" date="2016-10" db="EMBL/GenBank/DDBJ databases">
        <authorList>
            <person name="de Groot N.N."/>
        </authorList>
    </citation>
    <scope>NUCLEOTIDE SEQUENCE [LARGE SCALE GENOMIC DNA]</scope>
    <source>
        <strain evidence="2 3">DSM 21800</strain>
    </source>
</reference>
<gene>
    <name evidence="2" type="ORF">SAMN04489812_3442</name>
</gene>
<dbReference type="Gene3D" id="3.90.1200.10">
    <property type="match status" value="1"/>
</dbReference>
<evidence type="ECO:0008006" key="4">
    <source>
        <dbReference type="Google" id="ProtNLM"/>
    </source>
</evidence>
<sequence length="324" mass="35616">MPDPSPVMPLTTPTAGTAQRPSWGELPTAVRSWVQDQLGSAVIEGRSQRSGYTPGFASRLTLADGSPAFVKIMGWGHDYLLPSYRNEGEKRRRLPAGLAAPRLRCSDEARIAEQDWVLLIFDDIDGHPPRRPWDPDEARIAIETVEHNADLLTPAPADYPWLSITDELGGLSPDKEEAIDRLFGDHRSELRELVGSFGELCSGESLVHADLRDDNMLIGSDGSGWVCDWSFPVLGRSFIDLVTLLLSIRGDGLDADALLAASPLLTPADADGVDSLLADLMLYYVISAAKPGPDNSPYLRDHQRWNGKVAARWLADRRGWDPDR</sequence>
<dbReference type="STRING" id="630515.SAMN04489812_3442"/>